<proteinExistence type="predicted"/>
<evidence type="ECO:0000256" key="4">
    <source>
        <dbReference type="ARBA" id="ARBA00023136"/>
    </source>
</evidence>
<keyword evidence="8" id="KW-1185">Reference proteome</keyword>
<dbReference type="Proteomes" id="UP000002588">
    <property type="component" value="Chromosome"/>
</dbReference>
<dbReference type="Pfam" id="PF00892">
    <property type="entry name" value="EamA"/>
    <property type="match status" value="2"/>
</dbReference>
<dbReference type="SUPFAM" id="SSF103481">
    <property type="entry name" value="Multidrug resistance efflux transporter EmrE"/>
    <property type="match status" value="2"/>
</dbReference>
<dbReference type="KEGG" id="azo:azo2752"/>
<evidence type="ECO:0000259" key="6">
    <source>
        <dbReference type="Pfam" id="PF00892"/>
    </source>
</evidence>
<keyword evidence="4 5" id="KW-0472">Membrane</keyword>
<feature type="transmembrane region" description="Helical" evidence="5">
    <location>
        <begin position="124"/>
        <end position="142"/>
    </location>
</feature>
<evidence type="ECO:0000256" key="2">
    <source>
        <dbReference type="ARBA" id="ARBA00022692"/>
    </source>
</evidence>
<evidence type="ECO:0000256" key="3">
    <source>
        <dbReference type="ARBA" id="ARBA00022989"/>
    </source>
</evidence>
<organism evidence="7 8">
    <name type="scientific">Azoarcus sp. (strain BH72)</name>
    <dbReference type="NCBI Taxonomy" id="418699"/>
    <lineage>
        <taxon>Bacteria</taxon>
        <taxon>Pseudomonadati</taxon>
        <taxon>Pseudomonadota</taxon>
        <taxon>Betaproteobacteria</taxon>
        <taxon>Rhodocyclales</taxon>
        <taxon>Zoogloeaceae</taxon>
        <taxon>Azoarcus</taxon>
    </lineage>
</organism>
<feature type="transmembrane region" description="Helical" evidence="5">
    <location>
        <begin position="239"/>
        <end position="258"/>
    </location>
</feature>
<accession>A1K963</accession>
<keyword evidence="3 5" id="KW-1133">Transmembrane helix</keyword>
<name>A1K963_AZOSB</name>
<feature type="transmembrane region" description="Helical" evidence="5">
    <location>
        <begin position="148"/>
        <end position="168"/>
    </location>
</feature>
<feature type="domain" description="EamA" evidence="6">
    <location>
        <begin position="149"/>
        <end position="281"/>
    </location>
</feature>
<dbReference type="InterPro" id="IPR000620">
    <property type="entry name" value="EamA_dom"/>
</dbReference>
<dbReference type="eggNOG" id="COG0697">
    <property type="taxonomic scope" value="Bacteria"/>
</dbReference>
<evidence type="ECO:0000256" key="5">
    <source>
        <dbReference type="SAM" id="Phobius"/>
    </source>
</evidence>
<feature type="transmembrane region" description="Helical" evidence="5">
    <location>
        <begin position="37"/>
        <end position="55"/>
    </location>
</feature>
<feature type="transmembrane region" description="Helical" evidence="5">
    <location>
        <begin position="264"/>
        <end position="285"/>
    </location>
</feature>
<dbReference type="InterPro" id="IPR037185">
    <property type="entry name" value="EmrE-like"/>
</dbReference>
<dbReference type="GO" id="GO:0016020">
    <property type="term" value="C:membrane"/>
    <property type="evidence" value="ECO:0007669"/>
    <property type="project" value="UniProtKB-SubCell"/>
</dbReference>
<evidence type="ECO:0000313" key="7">
    <source>
        <dbReference type="EMBL" id="CAL95368.1"/>
    </source>
</evidence>
<reference evidence="7 8" key="1">
    <citation type="journal article" date="2006" name="Nat. Biotechnol.">
        <title>Complete genome of the mutualistic, N2-fixing grass endophyte Azoarcus sp. strain BH72.</title>
        <authorList>
            <person name="Krause A."/>
            <person name="Ramakumar A."/>
            <person name="Bartels D."/>
            <person name="Battistoni F."/>
            <person name="Bekel T."/>
            <person name="Boch J."/>
            <person name="Boehm M."/>
            <person name="Friedrich F."/>
            <person name="Hurek T."/>
            <person name="Krause L."/>
            <person name="Linke B."/>
            <person name="McHardy A.C."/>
            <person name="Sarkar A."/>
            <person name="Schneiker S."/>
            <person name="Syed A.A."/>
            <person name="Thauer R."/>
            <person name="Vorhoelter F.-J."/>
            <person name="Weidner S."/>
            <person name="Puehler A."/>
            <person name="Reinhold-Hurek B."/>
            <person name="Kaiser O."/>
            <person name="Goesmann A."/>
        </authorList>
    </citation>
    <scope>NUCLEOTIDE SEQUENCE [LARGE SCALE GENOMIC DNA]</scope>
    <source>
        <strain evidence="7 8">BH72</strain>
    </source>
</reference>
<feature type="transmembrane region" description="Helical" evidence="5">
    <location>
        <begin position="12"/>
        <end position="31"/>
    </location>
</feature>
<dbReference type="EMBL" id="AM406670">
    <property type="protein sequence ID" value="CAL95368.1"/>
    <property type="molecule type" value="Genomic_DNA"/>
</dbReference>
<feature type="domain" description="EamA" evidence="6">
    <location>
        <begin position="12"/>
        <end position="139"/>
    </location>
</feature>
<dbReference type="PANTHER" id="PTHR22911">
    <property type="entry name" value="ACYL-MALONYL CONDENSING ENZYME-RELATED"/>
    <property type="match status" value="1"/>
</dbReference>
<gene>
    <name evidence="7" type="ordered locus">azo2752</name>
</gene>
<keyword evidence="2 5" id="KW-0812">Transmembrane</keyword>
<dbReference type="AlphaFoldDB" id="A1K963"/>
<dbReference type="STRING" id="62928.azo2752"/>
<feature type="transmembrane region" description="Helical" evidence="5">
    <location>
        <begin position="210"/>
        <end position="227"/>
    </location>
</feature>
<feature type="transmembrane region" description="Helical" evidence="5">
    <location>
        <begin position="180"/>
        <end position="198"/>
    </location>
</feature>
<dbReference type="HOGENOM" id="CLU_032828_0_1_4"/>
<feature type="transmembrane region" description="Helical" evidence="5">
    <location>
        <begin position="100"/>
        <end position="117"/>
    </location>
</feature>
<evidence type="ECO:0000256" key="1">
    <source>
        <dbReference type="ARBA" id="ARBA00004141"/>
    </source>
</evidence>
<sequence>MPAAAPAAMPSLWMIVASFLFACMGVCVKLGSADFSTAELVFYRGAIGVVLMAAVSRLRPTPLATPYWRLQLSRGISGSIALMCYFFALGILPLATAVTLSYTSPIFVALLLVLWFGERVRRSAFAAILIGFGGIALLLHPTLEPSQWKGAVAGLAGGLLASLAYLSVRELGRAGEPEVRTVFWFSVITAALALPWALFEGMRMPDVHGALALLGIGLFGGAAQLAMTRSYRYGRTVVSANLSYSTVVFSSLFGVALWGEMLPAEAWGAIALIVASGVMVSLATARRPG</sequence>
<protein>
    <submittedName>
        <fullName evidence="7">Conserved hypothetical membrane protein</fullName>
    </submittedName>
</protein>
<dbReference type="PANTHER" id="PTHR22911:SF6">
    <property type="entry name" value="SOLUTE CARRIER FAMILY 35 MEMBER G1"/>
    <property type="match status" value="1"/>
</dbReference>
<comment type="subcellular location">
    <subcellularLocation>
        <location evidence="1">Membrane</location>
        <topology evidence="1">Multi-pass membrane protein</topology>
    </subcellularLocation>
</comment>
<evidence type="ECO:0000313" key="8">
    <source>
        <dbReference type="Proteomes" id="UP000002588"/>
    </source>
</evidence>